<proteinExistence type="inferred from homology"/>
<dbReference type="KEGG" id="lsa:LCA_0564_c"/>
<dbReference type="Proteomes" id="UP000002707">
    <property type="component" value="Chromosome"/>
</dbReference>
<feature type="transmembrane region" description="Helical" evidence="2">
    <location>
        <begin position="35"/>
        <end position="57"/>
    </location>
</feature>
<sequence>MNTLEVISQRRAVGGFVLLIIGYLLSSRISLEISFFNISCLFLILFSYSALIVLFGYQSTKDLLKPLKRPFVRKILSAVGLSFLIVFGISIVLMMFFGEVAVTQNGNIPFLKSITVKWQLVSLLIIFLNIIGEELWVAGIVLPIATWLTEYKFNWLLANLIGCLIFALIHLEIYKFNIAICLIVGFSRYGFSMAWKSNDTLRGGIYAHLLYDSLLLAVNILL</sequence>
<evidence type="ECO:0000256" key="2">
    <source>
        <dbReference type="SAM" id="Phobius"/>
    </source>
</evidence>
<dbReference type="AlphaFoldDB" id="Q38Y62"/>
<feature type="transmembrane region" description="Helical" evidence="2">
    <location>
        <begin position="78"/>
        <end position="98"/>
    </location>
</feature>
<reference evidence="5" key="1">
    <citation type="journal article" date="2005" name="Nat. Biotechnol.">
        <title>The complete genome sequence of the meat-borne lactic acid bacterium Lactobacillus sakei 23K.</title>
        <authorList>
            <person name="Chaillou S."/>
            <person name="Champomier-Verges M.-C."/>
            <person name="Cornet M."/>
            <person name="Crutz-Le Coq A.-M."/>
            <person name="Dudez A.-M."/>
            <person name="Martin V."/>
            <person name="Beaufils S."/>
            <person name="Darbon-Rongere E."/>
            <person name="Bossy R."/>
            <person name="Loux V."/>
            <person name="Zagorec M."/>
        </authorList>
    </citation>
    <scope>NUCLEOTIDE SEQUENCE [LARGE SCALE GENOMIC DNA]</scope>
    <source>
        <strain evidence="5">23K</strain>
    </source>
</reference>
<name>Q38Y62_LATSS</name>
<dbReference type="RefSeq" id="WP_011374272.1">
    <property type="nucleotide sequence ID" value="NC_007576.1"/>
</dbReference>
<feature type="domain" description="CAAX prenyl protease 2/Lysostaphin resistance protein A-like" evidence="3">
    <location>
        <begin position="120"/>
        <end position="213"/>
    </location>
</feature>
<evidence type="ECO:0000256" key="1">
    <source>
        <dbReference type="ARBA" id="ARBA00009067"/>
    </source>
</evidence>
<dbReference type="GO" id="GO:0080120">
    <property type="term" value="P:CAAX-box protein maturation"/>
    <property type="evidence" value="ECO:0007669"/>
    <property type="project" value="UniProtKB-ARBA"/>
</dbReference>
<feature type="transmembrane region" description="Helical" evidence="2">
    <location>
        <begin position="118"/>
        <end position="141"/>
    </location>
</feature>
<feature type="transmembrane region" description="Helical" evidence="2">
    <location>
        <begin position="12"/>
        <end position="29"/>
    </location>
</feature>
<comment type="similarity">
    <text evidence="1">Belongs to the UPF0177 family.</text>
</comment>
<evidence type="ECO:0000259" key="3">
    <source>
        <dbReference type="Pfam" id="PF02517"/>
    </source>
</evidence>
<accession>Q38Y62</accession>
<evidence type="ECO:0000313" key="4">
    <source>
        <dbReference type="EMBL" id="CAI54867.1"/>
    </source>
</evidence>
<feature type="transmembrane region" description="Helical" evidence="2">
    <location>
        <begin position="153"/>
        <end position="170"/>
    </location>
</feature>
<dbReference type="eggNOG" id="ENOG5030AMI">
    <property type="taxonomic scope" value="Bacteria"/>
</dbReference>
<dbReference type="InterPro" id="IPR003675">
    <property type="entry name" value="Rce1/LyrA-like_dom"/>
</dbReference>
<dbReference type="GO" id="GO:0004175">
    <property type="term" value="F:endopeptidase activity"/>
    <property type="evidence" value="ECO:0007669"/>
    <property type="project" value="UniProtKB-ARBA"/>
</dbReference>
<keyword evidence="2" id="KW-1133">Transmembrane helix</keyword>
<dbReference type="EMBL" id="CR936503">
    <property type="protein sequence ID" value="CAI54867.1"/>
    <property type="molecule type" value="Genomic_DNA"/>
</dbReference>
<keyword evidence="5" id="KW-1185">Reference proteome</keyword>
<protein>
    <submittedName>
        <fullName evidence="4">Bacteriocin Immunity protein</fullName>
    </submittedName>
</protein>
<dbReference type="Pfam" id="PF02517">
    <property type="entry name" value="Rce1-like"/>
    <property type="match status" value="1"/>
</dbReference>
<evidence type="ECO:0000313" key="5">
    <source>
        <dbReference type="Proteomes" id="UP000002707"/>
    </source>
</evidence>
<gene>
    <name evidence="4" type="ORF">LCA_0564_c</name>
</gene>
<organism evidence="4 5">
    <name type="scientific">Latilactobacillus sakei subsp. sakei (strain 23K)</name>
    <name type="common">Lactobacillus sakei subsp. sakei</name>
    <dbReference type="NCBI Taxonomy" id="314315"/>
    <lineage>
        <taxon>Bacteria</taxon>
        <taxon>Bacillati</taxon>
        <taxon>Bacillota</taxon>
        <taxon>Bacilli</taxon>
        <taxon>Lactobacillales</taxon>
        <taxon>Lactobacillaceae</taxon>
        <taxon>Latilactobacillus</taxon>
    </lineage>
</organism>
<dbReference type="OrthoDB" id="2318048at2"/>
<keyword evidence="2" id="KW-0472">Membrane</keyword>
<dbReference type="STRING" id="314315.LCA_0564_c"/>
<dbReference type="HOGENOM" id="CLU_1244027_0_0_9"/>
<keyword evidence="2" id="KW-0812">Transmembrane</keyword>